<evidence type="ECO:0000313" key="4">
    <source>
        <dbReference type="Proteomes" id="UP001054837"/>
    </source>
</evidence>
<reference evidence="3 4" key="1">
    <citation type="submission" date="2021-06" db="EMBL/GenBank/DDBJ databases">
        <title>Caerostris darwini draft genome.</title>
        <authorList>
            <person name="Kono N."/>
            <person name="Arakawa K."/>
        </authorList>
    </citation>
    <scope>NUCLEOTIDE SEQUENCE [LARGE SCALE GENOMIC DNA]</scope>
</reference>
<dbReference type="Pfam" id="PF00341">
    <property type="entry name" value="PDGF"/>
    <property type="match status" value="1"/>
</dbReference>
<protein>
    <submittedName>
        <fullName evidence="3">Placenta growth factor</fullName>
    </submittedName>
</protein>
<comment type="similarity">
    <text evidence="1">Belongs to the PDGF/VEGF growth factor family.</text>
</comment>
<keyword evidence="1" id="KW-0339">Growth factor</keyword>
<organism evidence="3 4">
    <name type="scientific">Caerostris darwini</name>
    <dbReference type="NCBI Taxonomy" id="1538125"/>
    <lineage>
        <taxon>Eukaryota</taxon>
        <taxon>Metazoa</taxon>
        <taxon>Ecdysozoa</taxon>
        <taxon>Arthropoda</taxon>
        <taxon>Chelicerata</taxon>
        <taxon>Arachnida</taxon>
        <taxon>Araneae</taxon>
        <taxon>Araneomorphae</taxon>
        <taxon>Entelegynae</taxon>
        <taxon>Araneoidea</taxon>
        <taxon>Araneidae</taxon>
        <taxon>Caerostris</taxon>
    </lineage>
</organism>
<dbReference type="GO" id="GO:0016020">
    <property type="term" value="C:membrane"/>
    <property type="evidence" value="ECO:0007669"/>
    <property type="project" value="InterPro"/>
</dbReference>
<dbReference type="PANTHER" id="PTHR21719:SF1">
    <property type="entry name" value="FI06402P-RELATED"/>
    <property type="match status" value="1"/>
</dbReference>
<dbReference type="SMART" id="SM00141">
    <property type="entry name" value="PDGF"/>
    <property type="match status" value="1"/>
</dbReference>
<comment type="caution">
    <text evidence="3">The sequence shown here is derived from an EMBL/GenBank/DDBJ whole genome shotgun (WGS) entry which is preliminary data.</text>
</comment>
<name>A0AAV4NV35_9ARAC</name>
<dbReference type="InterPro" id="IPR029034">
    <property type="entry name" value="Cystine-knot_cytokine"/>
</dbReference>
<dbReference type="PROSITE" id="PS50278">
    <property type="entry name" value="PDGF_2"/>
    <property type="match status" value="1"/>
</dbReference>
<evidence type="ECO:0000259" key="2">
    <source>
        <dbReference type="PROSITE" id="PS50278"/>
    </source>
</evidence>
<dbReference type="PANTHER" id="PTHR21719">
    <property type="entry name" value="FI06402P-RELATED"/>
    <property type="match status" value="1"/>
</dbReference>
<evidence type="ECO:0000313" key="3">
    <source>
        <dbReference type="EMBL" id="GIX88732.1"/>
    </source>
</evidence>
<dbReference type="SUPFAM" id="SSF57501">
    <property type="entry name" value="Cystine-knot cytokines"/>
    <property type="match status" value="1"/>
</dbReference>
<feature type="domain" description="Platelet-derived growth factor (PDGF) family profile" evidence="2">
    <location>
        <begin position="144"/>
        <end position="214"/>
    </location>
</feature>
<dbReference type="GO" id="GO:0035099">
    <property type="term" value="P:hemocyte migration"/>
    <property type="evidence" value="ECO:0007669"/>
    <property type="project" value="TreeGrafter"/>
</dbReference>
<evidence type="ECO:0000256" key="1">
    <source>
        <dbReference type="RuleBase" id="RU003818"/>
    </source>
</evidence>
<gene>
    <name evidence="3" type="ORF">CDAR_165061</name>
</gene>
<dbReference type="Gene3D" id="2.10.90.10">
    <property type="entry name" value="Cystine-knot cytokines"/>
    <property type="match status" value="1"/>
</dbReference>
<dbReference type="EMBL" id="BPLQ01002108">
    <property type="protein sequence ID" value="GIX88732.1"/>
    <property type="molecule type" value="Genomic_DNA"/>
</dbReference>
<dbReference type="AlphaFoldDB" id="A0AAV4NV35"/>
<keyword evidence="4" id="KW-1185">Reference proteome</keyword>
<sequence length="220" mass="24766">MSQRMLCGDCNVFQMTSPESSRSPLAPGFQFGPRSGISPCDITREVTYSYFCWIQLHSFKDKGTENSAMQPSVLRLLCSLLLVLGLVGGAHHHNSLLHKHRPHKGLADERLALQHSERVAEEGACDQPKPQVVHVSEHYPGRYFLPHCTLLHRCGRHAGCCGTERLRCVARRKEKVALRFYSVRLPEHGGPAHKKIERLIFTNHTLCGCEPVNPTIRNDL</sequence>
<proteinExistence type="inferred from homology"/>
<dbReference type="InterPro" id="IPR000072">
    <property type="entry name" value="PDGF/VEGF_dom"/>
</dbReference>
<dbReference type="Proteomes" id="UP001054837">
    <property type="component" value="Unassembled WGS sequence"/>
</dbReference>
<accession>A0AAV4NV35</accession>
<dbReference type="GO" id="GO:0008083">
    <property type="term" value="F:growth factor activity"/>
    <property type="evidence" value="ECO:0007669"/>
    <property type="project" value="UniProtKB-KW"/>
</dbReference>